<protein>
    <submittedName>
        <fullName evidence="1">16251_t:CDS:1</fullName>
    </submittedName>
</protein>
<comment type="caution">
    <text evidence="1">The sequence shown here is derived from an EMBL/GenBank/DDBJ whole genome shotgun (WGS) entry which is preliminary data.</text>
</comment>
<dbReference type="AlphaFoldDB" id="A0A9N9CMW7"/>
<evidence type="ECO:0000313" key="2">
    <source>
        <dbReference type="Proteomes" id="UP000789570"/>
    </source>
</evidence>
<sequence length="92" mass="10188">KLLGQLWTVPGRFLDNSYWANLDRLFVGIEPTGTMPKPLTTNNVGVTNLKDTVAAANMLRTGSEQIHASFKTNQTYGEDINNALRVHNVDSE</sequence>
<accession>A0A9N9CMW7</accession>
<dbReference type="OrthoDB" id="361039at2759"/>
<evidence type="ECO:0000313" key="1">
    <source>
        <dbReference type="EMBL" id="CAG8605923.1"/>
    </source>
</evidence>
<dbReference type="EMBL" id="CAJVPQ010002707">
    <property type="protein sequence ID" value="CAG8605923.1"/>
    <property type="molecule type" value="Genomic_DNA"/>
</dbReference>
<keyword evidence="2" id="KW-1185">Reference proteome</keyword>
<reference evidence="1" key="1">
    <citation type="submission" date="2021-06" db="EMBL/GenBank/DDBJ databases">
        <authorList>
            <person name="Kallberg Y."/>
            <person name="Tangrot J."/>
            <person name="Rosling A."/>
        </authorList>
    </citation>
    <scope>NUCLEOTIDE SEQUENCE</scope>
    <source>
        <strain evidence="1">UK204</strain>
    </source>
</reference>
<dbReference type="Proteomes" id="UP000789570">
    <property type="component" value="Unassembled WGS sequence"/>
</dbReference>
<gene>
    <name evidence="1" type="ORF">FCALED_LOCUS8821</name>
</gene>
<feature type="non-terminal residue" evidence="1">
    <location>
        <position position="92"/>
    </location>
</feature>
<name>A0A9N9CMW7_9GLOM</name>
<organism evidence="1 2">
    <name type="scientific">Funneliformis caledonium</name>
    <dbReference type="NCBI Taxonomy" id="1117310"/>
    <lineage>
        <taxon>Eukaryota</taxon>
        <taxon>Fungi</taxon>
        <taxon>Fungi incertae sedis</taxon>
        <taxon>Mucoromycota</taxon>
        <taxon>Glomeromycotina</taxon>
        <taxon>Glomeromycetes</taxon>
        <taxon>Glomerales</taxon>
        <taxon>Glomeraceae</taxon>
        <taxon>Funneliformis</taxon>
    </lineage>
</organism>
<proteinExistence type="predicted"/>